<evidence type="ECO:0000256" key="3">
    <source>
        <dbReference type="ARBA" id="ARBA00022679"/>
    </source>
</evidence>
<dbReference type="Pfam" id="PF02458">
    <property type="entry name" value="Transferase"/>
    <property type="match status" value="1"/>
</dbReference>
<feature type="region of interest" description="Disordered" evidence="5">
    <location>
        <begin position="98"/>
        <end position="130"/>
    </location>
</feature>
<accession>A0A1Q8S8R5</accession>
<dbReference type="PANTHER" id="PTHR31896">
    <property type="entry name" value="FAMILY REGULATORY PROTEIN, PUTATIVE (AFU_ORTHOLOGUE AFUA_3G14730)-RELATED"/>
    <property type="match status" value="1"/>
</dbReference>
<dbReference type="InterPro" id="IPR051283">
    <property type="entry name" value="Sec_Metabolite_Acyltrans"/>
</dbReference>
<dbReference type="AlphaFoldDB" id="A0A1Q8S8R5"/>
<protein>
    <recommendedName>
        <fullName evidence="8">Acetyltransferase BOT5</fullName>
    </recommendedName>
</protein>
<reference evidence="6 7" key="1">
    <citation type="submission" date="2016-11" db="EMBL/GenBank/DDBJ databases">
        <title>Draft Genome Assembly of Colletotrichum chlorophyti a pathogen of herbaceous plants.</title>
        <authorList>
            <person name="Gan P."/>
            <person name="Narusaka M."/>
            <person name="Tsushima A."/>
            <person name="Narusaka Y."/>
            <person name="Takano Y."/>
            <person name="Shirasu K."/>
        </authorList>
    </citation>
    <scope>NUCLEOTIDE SEQUENCE [LARGE SCALE GENOMIC DNA]</scope>
    <source>
        <strain evidence="6 7">NTL11</strain>
    </source>
</reference>
<dbReference type="PANTHER" id="PTHR31896:SF69">
    <property type="entry name" value="FAMILY REGULATORY PROTEIN, PUTATIVE (AFU_ORTHOLOGUE AFUA_3G14730)-RELATED"/>
    <property type="match status" value="1"/>
</dbReference>
<keyword evidence="3" id="KW-0808">Transferase</keyword>
<evidence type="ECO:0000256" key="2">
    <source>
        <dbReference type="ARBA" id="ARBA00009861"/>
    </source>
</evidence>
<comment type="pathway">
    <text evidence="1">Secondary metabolite biosynthesis.</text>
</comment>
<proteinExistence type="inferred from homology"/>
<comment type="similarity">
    <text evidence="2">Belongs to the plant acyltransferase family.</text>
</comment>
<evidence type="ECO:0000313" key="6">
    <source>
        <dbReference type="EMBL" id="OLN97802.1"/>
    </source>
</evidence>
<dbReference type="STRING" id="708187.A0A1Q8S8R5"/>
<dbReference type="InterPro" id="IPR023213">
    <property type="entry name" value="CAT-like_dom_sf"/>
</dbReference>
<comment type="caution">
    <text evidence="6">The sequence shown here is derived from an EMBL/GenBank/DDBJ whole genome shotgun (WGS) entry which is preliminary data.</text>
</comment>
<keyword evidence="4" id="KW-0012">Acyltransferase</keyword>
<evidence type="ECO:0000313" key="7">
    <source>
        <dbReference type="Proteomes" id="UP000186583"/>
    </source>
</evidence>
<gene>
    <name evidence="6" type="ORF">CCHL11_02482</name>
</gene>
<evidence type="ECO:0008006" key="8">
    <source>
        <dbReference type="Google" id="ProtNLM"/>
    </source>
</evidence>
<dbReference type="EMBL" id="MPGH01000002">
    <property type="protein sequence ID" value="OLN97802.1"/>
    <property type="molecule type" value="Genomic_DNA"/>
</dbReference>
<dbReference type="GO" id="GO:0016746">
    <property type="term" value="F:acyltransferase activity"/>
    <property type="evidence" value="ECO:0007669"/>
    <property type="project" value="UniProtKB-KW"/>
</dbReference>
<feature type="compositionally biased region" description="Polar residues" evidence="5">
    <location>
        <begin position="106"/>
        <end position="129"/>
    </location>
</feature>
<dbReference type="Proteomes" id="UP000186583">
    <property type="component" value="Unassembled WGS sequence"/>
</dbReference>
<evidence type="ECO:0000256" key="5">
    <source>
        <dbReference type="SAM" id="MobiDB-lite"/>
    </source>
</evidence>
<evidence type="ECO:0000256" key="4">
    <source>
        <dbReference type="ARBA" id="ARBA00023315"/>
    </source>
</evidence>
<sequence>MPSLRPLLNPILGPERRQPDLISTDTVIRLSAMDSSWMMRMMTMSWTMCFHDVLDPDMLHASLSELLTIGNWRKLGGRPRLTKDGKVELHIPESFTPSRPAVHYTTEPNPSSLESHPLSSTIPPSSSAPQILDTPETLHSLLAGPEAPTSFADYIYTDRPALSLHIITFTDATFVTVTYPHSITDGMGRRALVENWSRVLASRPDAVTPLADFALDPMAAAALASNPAHTEPFLWEHKRLRGWGVVRFTLGVLWYLLTNRIRQRNIHIPAPSLAALRQRAEADLSDTQTGRLSDGDILTAWLVRLACSHIPETASKPISISSALDLRGRLREEDMPTNVAYVSNVVAYNWTNTTALGLLHGTFGSAVALIRNSVRSQLTDAQIYASTRLTYNAVAESGSTNQFAEPDGFVVSVSNVSKARFHEAIDFGPAVVEPEGRDAERVTPRGKIVWQCNTPRMQMHPPCLIYIQGKNHAGDYLAQMLVSEKTWRRIAAKISEM</sequence>
<evidence type="ECO:0000256" key="1">
    <source>
        <dbReference type="ARBA" id="ARBA00005179"/>
    </source>
</evidence>
<dbReference type="Gene3D" id="3.30.559.10">
    <property type="entry name" value="Chloramphenicol acetyltransferase-like domain"/>
    <property type="match status" value="2"/>
</dbReference>
<organism evidence="6 7">
    <name type="scientific">Colletotrichum chlorophyti</name>
    <dbReference type="NCBI Taxonomy" id="708187"/>
    <lineage>
        <taxon>Eukaryota</taxon>
        <taxon>Fungi</taxon>
        <taxon>Dikarya</taxon>
        <taxon>Ascomycota</taxon>
        <taxon>Pezizomycotina</taxon>
        <taxon>Sordariomycetes</taxon>
        <taxon>Hypocreomycetidae</taxon>
        <taxon>Glomerellales</taxon>
        <taxon>Glomerellaceae</taxon>
        <taxon>Colletotrichum</taxon>
    </lineage>
</organism>
<name>A0A1Q8S8R5_9PEZI</name>
<dbReference type="OrthoDB" id="21502at2759"/>
<keyword evidence="7" id="KW-1185">Reference proteome</keyword>